<evidence type="ECO:0000256" key="1">
    <source>
        <dbReference type="SAM" id="Phobius"/>
    </source>
</evidence>
<organism evidence="2 3">
    <name type="scientific">Smittium mucronatum</name>
    <dbReference type="NCBI Taxonomy" id="133383"/>
    <lineage>
        <taxon>Eukaryota</taxon>
        <taxon>Fungi</taxon>
        <taxon>Fungi incertae sedis</taxon>
        <taxon>Zoopagomycota</taxon>
        <taxon>Kickxellomycotina</taxon>
        <taxon>Harpellomycetes</taxon>
        <taxon>Harpellales</taxon>
        <taxon>Legeriomycetaceae</taxon>
        <taxon>Smittium</taxon>
    </lineage>
</organism>
<proteinExistence type="predicted"/>
<keyword evidence="1" id="KW-0812">Transmembrane</keyword>
<sequence length="86" mass="9549">MRKHTIISIHANSLQVKKTFYFARIVTTFFAVSFFPLNSEPVSWDSRLIKEITSVGDLNAEGVLIELHCVVEGPADAASAAIWRSV</sequence>
<keyword evidence="1" id="KW-1133">Transmembrane helix</keyword>
<feature type="transmembrane region" description="Helical" evidence="1">
    <location>
        <begin position="21"/>
        <end position="38"/>
    </location>
</feature>
<dbReference type="AlphaFoldDB" id="A0A1R0GQX5"/>
<evidence type="ECO:0000313" key="2">
    <source>
        <dbReference type="EMBL" id="OLY79297.1"/>
    </source>
</evidence>
<protein>
    <submittedName>
        <fullName evidence="2">Uncharacterized protein</fullName>
    </submittedName>
</protein>
<name>A0A1R0GQX5_9FUNG</name>
<keyword evidence="3" id="KW-1185">Reference proteome</keyword>
<accession>A0A1R0GQX5</accession>
<comment type="caution">
    <text evidence="2">The sequence shown here is derived from an EMBL/GenBank/DDBJ whole genome shotgun (WGS) entry which is preliminary data.</text>
</comment>
<keyword evidence="1" id="KW-0472">Membrane</keyword>
<gene>
    <name evidence="2" type="ORF">AYI68_g6636</name>
</gene>
<reference evidence="2 3" key="1">
    <citation type="journal article" date="2016" name="Mol. Biol. Evol.">
        <title>Genome-Wide Survey of Gut Fungi (Harpellales) Reveals the First Horizontally Transferred Ubiquitin Gene from a Mosquito Host.</title>
        <authorList>
            <person name="Wang Y."/>
            <person name="White M.M."/>
            <person name="Kvist S."/>
            <person name="Moncalvo J.M."/>
        </authorList>
    </citation>
    <scope>NUCLEOTIDE SEQUENCE [LARGE SCALE GENOMIC DNA]</scope>
    <source>
        <strain evidence="2 3">ALG-7-W6</strain>
    </source>
</reference>
<dbReference type="Proteomes" id="UP000187455">
    <property type="component" value="Unassembled WGS sequence"/>
</dbReference>
<evidence type="ECO:0000313" key="3">
    <source>
        <dbReference type="Proteomes" id="UP000187455"/>
    </source>
</evidence>
<dbReference type="EMBL" id="LSSL01004651">
    <property type="protein sequence ID" value="OLY79297.1"/>
    <property type="molecule type" value="Genomic_DNA"/>
</dbReference>